<name>A0ABS4GM09_9BACL</name>
<proteinExistence type="inferred from homology"/>
<evidence type="ECO:0000313" key="5">
    <source>
        <dbReference type="Proteomes" id="UP001519343"/>
    </source>
</evidence>
<dbReference type="PROSITE" id="PS51257">
    <property type="entry name" value="PROKAR_LIPOPROTEIN"/>
    <property type="match status" value="1"/>
</dbReference>
<dbReference type="Proteomes" id="UP001519343">
    <property type="component" value="Unassembled WGS sequence"/>
</dbReference>
<dbReference type="PANTHER" id="PTHR42928:SF3">
    <property type="entry name" value="UPF0065 PROTEIN YFLP"/>
    <property type="match status" value="1"/>
</dbReference>
<dbReference type="Gene3D" id="3.40.190.150">
    <property type="entry name" value="Bordetella uptake gene, domain 1"/>
    <property type="match status" value="1"/>
</dbReference>
<reference evidence="4 5" key="1">
    <citation type="submission" date="2021-03" db="EMBL/GenBank/DDBJ databases">
        <title>Genomic Encyclopedia of Type Strains, Phase IV (KMG-IV): sequencing the most valuable type-strain genomes for metagenomic binning, comparative biology and taxonomic classification.</title>
        <authorList>
            <person name="Goeker M."/>
        </authorList>
    </citation>
    <scope>NUCLEOTIDE SEQUENCE [LARGE SCALE GENOMIC DNA]</scope>
    <source>
        <strain evidence="4 5">DSM 24738</strain>
    </source>
</reference>
<dbReference type="SUPFAM" id="SSF53850">
    <property type="entry name" value="Periplasmic binding protein-like II"/>
    <property type="match status" value="1"/>
</dbReference>
<evidence type="ECO:0000256" key="3">
    <source>
        <dbReference type="SAM" id="SignalP"/>
    </source>
</evidence>
<evidence type="ECO:0000256" key="2">
    <source>
        <dbReference type="SAM" id="MobiDB-lite"/>
    </source>
</evidence>
<dbReference type="RefSeq" id="WP_209809371.1">
    <property type="nucleotide sequence ID" value="NZ_JAGGKT010000002.1"/>
</dbReference>
<dbReference type="PIRSF" id="PIRSF017082">
    <property type="entry name" value="YflP"/>
    <property type="match status" value="1"/>
</dbReference>
<accession>A0ABS4GM09</accession>
<feature type="region of interest" description="Disordered" evidence="2">
    <location>
        <begin position="28"/>
        <end position="62"/>
    </location>
</feature>
<dbReference type="Gene3D" id="3.40.190.10">
    <property type="entry name" value="Periplasmic binding protein-like II"/>
    <property type="match status" value="1"/>
</dbReference>
<feature type="compositionally biased region" description="Low complexity" evidence="2">
    <location>
        <begin position="28"/>
        <end position="46"/>
    </location>
</feature>
<protein>
    <submittedName>
        <fullName evidence="4">Tricarboxylic transport membrane protein</fullName>
    </submittedName>
</protein>
<evidence type="ECO:0000256" key="1">
    <source>
        <dbReference type="ARBA" id="ARBA00006987"/>
    </source>
</evidence>
<comment type="caution">
    <text evidence="4">The sequence shown here is derived from an EMBL/GenBank/DDBJ whole genome shotgun (WGS) entry which is preliminary data.</text>
</comment>
<evidence type="ECO:0000313" key="4">
    <source>
        <dbReference type="EMBL" id="MBP1931303.1"/>
    </source>
</evidence>
<feature type="chain" id="PRO_5046385728" evidence="3">
    <location>
        <begin position="27"/>
        <end position="361"/>
    </location>
</feature>
<keyword evidence="3" id="KW-0732">Signal</keyword>
<comment type="similarity">
    <text evidence="1">Belongs to the UPF0065 (bug) family.</text>
</comment>
<dbReference type="InterPro" id="IPR005064">
    <property type="entry name" value="BUG"/>
</dbReference>
<dbReference type="EMBL" id="JAGGKT010000002">
    <property type="protein sequence ID" value="MBP1931303.1"/>
    <property type="molecule type" value="Genomic_DNA"/>
</dbReference>
<dbReference type="PANTHER" id="PTHR42928">
    <property type="entry name" value="TRICARBOXYLATE-BINDING PROTEIN"/>
    <property type="match status" value="1"/>
</dbReference>
<sequence>MRKLSMRKFLLYPLVFVLMLAMTACGGSSSAPSSAPAPETKAPEAPAKTEEPKKEEKKEEGIYSKKKPVTIVAPSTPGSGWDLTARSLAETFEKEKLVDFPIPVVNENGATGAVSLAQLVTQSKGDAFKISVTSLPIMSNYLRGDSEYSFKDVTMISRLMTEYFMVAVGKDSEYQTIKDLLDAVVKDPASVPIGASGDDRLPFALLVDKAGGDPSQINFVAYEGGGEISNAVLNGDIKAAISGVSEFRGLLESGTFRGLVVMSENRLAGPVKDVPTAIEAGYDVSLGNWRGVMGPPDMPEEAVKFWQDTIEKAMTTPTWKEIAEKNQWEITFMKGEEFAKYLEKTQEEIKQGLIKTKQIQQ</sequence>
<feature type="compositionally biased region" description="Basic and acidic residues" evidence="2">
    <location>
        <begin position="47"/>
        <end position="62"/>
    </location>
</feature>
<organism evidence="4 5">
    <name type="scientific">Ammoniphilus resinae</name>
    <dbReference type="NCBI Taxonomy" id="861532"/>
    <lineage>
        <taxon>Bacteria</taxon>
        <taxon>Bacillati</taxon>
        <taxon>Bacillota</taxon>
        <taxon>Bacilli</taxon>
        <taxon>Bacillales</taxon>
        <taxon>Paenibacillaceae</taxon>
        <taxon>Aneurinibacillus group</taxon>
        <taxon>Ammoniphilus</taxon>
    </lineage>
</organism>
<dbReference type="InterPro" id="IPR042100">
    <property type="entry name" value="Bug_dom1"/>
</dbReference>
<feature type="signal peptide" evidence="3">
    <location>
        <begin position="1"/>
        <end position="26"/>
    </location>
</feature>
<keyword evidence="5" id="KW-1185">Reference proteome</keyword>
<dbReference type="Pfam" id="PF03401">
    <property type="entry name" value="TctC"/>
    <property type="match status" value="1"/>
</dbReference>
<gene>
    <name evidence="4" type="ORF">J2Z37_001300</name>
</gene>
<dbReference type="CDD" id="cd07012">
    <property type="entry name" value="PBP2_Bug_TTT"/>
    <property type="match status" value="1"/>
</dbReference>